<evidence type="ECO:0000313" key="2">
    <source>
        <dbReference type="EMBL" id="KAJ9613383.1"/>
    </source>
</evidence>
<dbReference type="PROSITE" id="PS00092">
    <property type="entry name" value="N6_MTASE"/>
    <property type="match status" value="1"/>
</dbReference>
<name>A0AA39CMM4_9EURO</name>
<dbReference type="GO" id="GO:0008168">
    <property type="term" value="F:methyltransferase activity"/>
    <property type="evidence" value="ECO:0007669"/>
    <property type="project" value="InterPro"/>
</dbReference>
<keyword evidence="3" id="KW-1185">Reference proteome</keyword>
<accession>A0AA39CMM4</accession>
<dbReference type="EMBL" id="JAPDRK010000004">
    <property type="protein sequence ID" value="KAJ9613383.1"/>
    <property type="molecule type" value="Genomic_DNA"/>
</dbReference>
<dbReference type="PROSITE" id="PS51143">
    <property type="entry name" value="MT_A70"/>
    <property type="match status" value="1"/>
</dbReference>
<gene>
    <name evidence="2" type="ORF">H2200_003325</name>
</gene>
<evidence type="ECO:0000256" key="1">
    <source>
        <dbReference type="PROSITE-ProRule" id="PRU00489"/>
    </source>
</evidence>
<proteinExistence type="inferred from homology"/>
<dbReference type="Proteomes" id="UP001172673">
    <property type="component" value="Unassembled WGS sequence"/>
</dbReference>
<comment type="caution">
    <text evidence="2">The sequence shown here is derived from an EMBL/GenBank/DDBJ whole genome shotgun (WGS) entry which is preliminary data.</text>
</comment>
<reference evidence="2" key="1">
    <citation type="submission" date="2022-10" db="EMBL/GenBank/DDBJ databases">
        <title>Culturing micro-colonial fungi from biological soil crusts in the Mojave desert and describing Neophaeococcomyces mojavensis, and introducing the new genera and species Taxawa tesnikishii.</title>
        <authorList>
            <person name="Kurbessoian T."/>
            <person name="Stajich J.E."/>
        </authorList>
    </citation>
    <scope>NUCLEOTIDE SEQUENCE</scope>
    <source>
        <strain evidence="2">TK_41</strain>
    </source>
</reference>
<dbReference type="SUPFAM" id="SSF53335">
    <property type="entry name" value="S-adenosyl-L-methionine-dependent methyltransferases"/>
    <property type="match status" value="1"/>
</dbReference>
<dbReference type="Gene3D" id="3.40.50.150">
    <property type="entry name" value="Vaccinia Virus protein VP39"/>
    <property type="match status" value="1"/>
</dbReference>
<dbReference type="GO" id="GO:0005634">
    <property type="term" value="C:nucleus"/>
    <property type="evidence" value="ECO:0007669"/>
    <property type="project" value="TreeGrafter"/>
</dbReference>
<evidence type="ECO:0000313" key="3">
    <source>
        <dbReference type="Proteomes" id="UP001172673"/>
    </source>
</evidence>
<evidence type="ECO:0008006" key="4">
    <source>
        <dbReference type="Google" id="ProtNLM"/>
    </source>
</evidence>
<sequence>MQQAILFRNEAGTIILFDVPASIQDGQDSTTTLRSWRALESPYPSTEPKGTKRETAMANISPNDHSYHESIQQHISRALNEIQEHLHAKDPGTSWCHPRHALITDTVVPIGIGGSSSTTPVVLSTTELRTSFPSLRDLEGSVVCNIESSMKIINITTVGAFFIPPRSTFILASLEQGLPALLSSQANFSLQTRRLDLILVDPPWSNRSVRHSGAYQTQENQGVDPFEQALHIMDMFGAPQGLAAIWITNKTSIRTQVLERLQFLGFFLHEEWMWIKTTSHGEPVTQLDGIWRRPYEILLLFRKNVHPVNAKRRVIAAVPDVHSRKPCLKELLEELLPPDYSALELFARSLTAGWWSWGDEVLKFQHESYWDDCERSQDQAHEVDDVQT</sequence>
<dbReference type="GO" id="GO:0032259">
    <property type="term" value="P:methylation"/>
    <property type="evidence" value="ECO:0007669"/>
    <property type="project" value="InterPro"/>
</dbReference>
<dbReference type="InterPro" id="IPR007757">
    <property type="entry name" value="MT-A70-like"/>
</dbReference>
<dbReference type="PANTHER" id="PTHR12829:SF4">
    <property type="entry name" value="N(6)-ADENINE-SPECIFIC METHYLTRANSFERASE METTL4"/>
    <property type="match status" value="1"/>
</dbReference>
<comment type="similarity">
    <text evidence="1">Belongs to the MT-A70-like family.</text>
</comment>
<dbReference type="Pfam" id="PF05063">
    <property type="entry name" value="MT-A70"/>
    <property type="match status" value="1"/>
</dbReference>
<protein>
    <recommendedName>
        <fullName evidence="4">MT-A70-domain-containing protein</fullName>
    </recommendedName>
</protein>
<dbReference type="InterPro" id="IPR002052">
    <property type="entry name" value="DNA_methylase_N6_adenine_CS"/>
</dbReference>
<dbReference type="AlphaFoldDB" id="A0AA39CMM4"/>
<dbReference type="PANTHER" id="PTHR12829">
    <property type="entry name" value="N6-ADENOSINE-METHYLTRANSFERASE"/>
    <property type="match status" value="1"/>
</dbReference>
<organism evidence="2 3">
    <name type="scientific">Cladophialophora chaetospira</name>
    <dbReference type="NCBI Taxonomy" id="386627"/>
    <lineage>
        <taxon>Eukaryota</taxon>
        <taxon>Fungi</taxon>
        <taxon>Dikarya</taxon>
        <taxon>Ascomycota</taxon>
        <taxon>Pezizomycotina</taxon>
        <taxon>Eurotiomycetes</taxon>
        <taxon>Chaetothyriomycetidae</taxon>
        <taxon>Chaetothyriales</taxon>
        <taxon>Herpotrichiellaceae</taxon>
        <taxon>Cladophialophora</taxon>
    </lineage>
</organism>
<dbReference type="GO" id="GO:0003676">
    <property type="term" value="F:nucleic acid binding"/>
    <property type="evidence" value="ECO:0007669"/>
    <property type="project" value="InterPro"/>
</dbReference>
<dbReference type="InterPro" id="IPR029063">
    <property type="entry name" value="SAM-dependent_MTases_sf"/>
</dbReference>